<evidence type="ECO:0000313" key="1">
    <source>
        <dbReference type="EMBL" id="MBO8435313.1"/>
    </source>
</evidence>
<accession>A0A9D9DYU3</accession>
<name>A0A9D9DYU3_9FIRM</name>
<reference evidence="1" key="2">
    <citation type="journal article" date="2021" name="PeerJ">
        <title>Extensive microbial diversity within the chicken gut microbiome revealed by metagenomics and culture.</title>
        <authorList>
            <person name="Gilroy R."/>
            <person name="Ravi A."/>
            <person name="Getino M."/>
            <person name="Pursley I."/>
            <person name="Horton D.L."/>
            <person name="Alikhan N.F."/>
            <person name="Baker D."/>
            <person name="Gharbi K."/>
            <person name="Hall N."/>
            <person name="Watson M."/>
            <person name="Adriaenssens E.M."/>
            <person name="Foster-Nyarko E."/>
            <person name="Jarju S."/>
            <person name="Secka A."/>
            <person name="Antonio M."/>
            <person name="Oren A."/>
            <person name="Chaudhuri R.R."/>
            <person name="La Ragione R."/>
            <person name="Hildebrand F."/>
            <person name="Pallen M.J."/>
        </authorList>
    </citation>
    <scope>NUCLEOTIDE SEQUENCE</scope>
    <source>
        <strain evidence="1">F6-4510</strain>
    </source>
</reference>
<protein>
    <submittedName>
        <fullName evidence="1">Uncharacterized protein</fullName>
    </submittedName>
</protein>
<comment type="caution">
    <text evidence="1">The sequence shown here is derived from an EMBL/GenBank/DDBJ whole genome shotgun (WGS) entry which is preliminary data.</text>
</comment>
<sequence length="63" mass="7519">MQIEKFEKIPEQFKENTSTYIKDIEETVIKNELLILNNENVCKKNNSFILIILILILFNTNKF</sequence>
<evidence type="ECO:0000313" key="2">
    <source>
        <dbReference type="Proteomes" id="UP000823611"/>
    </source>
</evidence>
<dbReference type="AlphaFoldDB" id="A0A9D9DYU3"/>
<dbReference type="EMBL" id="JADIMX010000163">
    <property type="protein sequence ID" value="MBO8435313.1"/>
    <property type="molecule type" value="Genomic_DNA"/>
</dbReference>
<dbReference type="Proteomes" id="UP000823611">
    <property type="component" value="Unassembled WGS sequence"/>
</dbReference>
<organism evidence="1 2">
    <name type="scientific">Candidatus Fimicola merdigallinarum</name>
    <dbReference type="NCBI Taxonomy" id="2840819"/>
    <lineage>
        <taxon>Bacteria</taxon>
        <taxon>Bacillati</taxon>
        <taxon>Bacillota</taxon>
        <taxon>Clostridia</taxon>
        <taxon>Lachnospirales</taxon>
        <taxon>Lachnospiraceae</taxon>
        <taxon>Lachnospiraceae incertae sedis</taxon>
        <taxon>Candidatus Fimicola</taxon>
    </lineage>
</organism>
<proteinExistence type="predicted"/>
<gene>
    <name evidence="1" type="ORF">IAC55_08350</name>
</gene>
<reference evidence="1" key="1">
    <citation type="submission" date="2020-10" db="EMBL/GenBank/DDBJ databases">
        <authorList>
            <person name="Gilroy R."/>
        </authorList>
    </citation>
    <scope>NUCLEOTIDE SEQUENCE</scope>
    <source>
        <strain evidence="1">F6-4510</strain>
    </source>
</reference>